<feature type="domain" description="SGNH hydrolase-type esterase" evidence="1">
    <location>
        <begin position="37"/>
        <end position="215"/>
    </location>
</feature>
<organism evidence="2 3">
    <name type="scientific">Daejeonella lutea</name>
    <dbReference type="NCBI Taxonomy" id="572036"/>
    <lineage>
        <taxon>Bacteria</taxon>
        <taxon>Pseudomonadati</taxon>
        <taxon>Bacteroidota</taxon>
        <taxon>Sphingobacteriia</taxon>
        <taxon>Sphingobacteriales</taxon>
        <taxon>Sphingobacteriaceae</taxon>
        <taxon>Daejeonella</taxon>
    </lineage>
</organism>
<protein>
    <submittedName>
        <fullName evidence="2">Lysophospholipase L1</fullName>
    </submittedName>
</protein>
<dbReference type="Proteomes" id="UP000189981">
    <property type="component" value="Unassembled WGS sequence"/>
</dbReference>
<dbReference type="PROSITE" id="PS51257">
    <property type="entry name" value="PROKAR_LIPOPROTEIN"/>
    <property type="match status" value="1"/>
</dbReference>
<gene>
    <name evidence="2" type="ORF">SAMN05661099_2716</name>
</gene>
<dbReference type="GO" id="GO:0016788">
    <property type="term" value="F:hydrolase activity, acting on ester bonds"/>
    <property type="evidence" value="ECO:0007669"/>
    <property type="project" value="UniProtKB-ARBA"/>
</dbReference>
<name>A0A1T5DY35_9SPHI</name>
<dbReference type="RefSeq" id="WP_170878452.1">
    <property type="nucleotide sequence ID" value="NZ_FUYR01000002.1"/>
</dbReference>
<reference evidence="3" key="1">
    <citation type="submission" date="2017-02" db="EMBL/GenBank/DDBJ databases">
        <authorList>
            <person name="Varghese N."/>
            <person name="Submissions S."/>
        </authorList>
    </citation>
    <scope>NUCLEOTIDE SEQUENCE [LARGE SCALE GENOMIC DNA]</scope>
    <source>
        <strain evidence="3">DSM 22385</strain>
    </source>
</reference>
<dbReference type="EMBL" id="FUYR01000002">
    <property type="protein sequence ID" value="SKB76460.1"/>
    <property type="molecule type" value="Genomic_DNA"/>
</dbReference>
<evidence type="ECO:0000259" key="1">
    <source>
        <dbReference type="Pfam" id="PF13472"/>
    </source>
</evidence>
<dbReference type="SUPFAM" id="SSF52266">
    <property type="entry name" value="SGNH hydrolase"/>
    <property type="match status" value="1"/>
</dbReference>
<accession>A0A1T5DY35</accession>
<dbReference type="Pfam" id="PF13472">
    <property type="entry name" value="Lipase_GDSL_2"/>
    <property type="match status" value="1"/>
</dbReference>
<dbReference type="InterPro" id="IPR013830">
    <property type="entry name" value="SGNH_hydro"/>
</dbReference>
<dbReference type="STRING" id="572036.SAMN05661099_2716"/>
<evidence type="ECO:0000313" key="2">
    <source>
        <dbReference type="EMBL" id="SKB76460.1"/>
    </source>
</evidence>
<keyword evidence="3" id="KW-1185">Reference proteome</keyword>
<dbReference type="AlphaFoldDB" id="A0A1T5DY35"/>
<dbReference type="Gene3D" id="3.40.50.1110">
    <property type="entry name" value="SGNH hydrolase"/>
    <property type="match status" value="1"/>
</dbReference>
<evidence type="ECO:0000313" key="3">
    <source>
        <dbReference type="Proteomes" id="UP000189981"/>
    </source>
</evidence>
<proteinExistence type="predicted"/>
<sequence length="230" mass="25518">MKFIIGLFLVFSVSACKKNLVNGGSGDGHPETKTFLALGDSYTSGEGVIQSESFPFQLAAKLRASGVKMETPHVIARTGWTTVNLLAALKEEPMDDKYDFVTVLIGVNNQYVKRSLTEYRTHFVEILNSAISHSRGGRATVYVISIPDWSVTPFGKLKDTKLESASVDVYNDVNREESKNASVNYIDITAASRIADTDDSYTSIDGLHPSYKMYKEWADKLYPLVKKELN</sequence>
<dbReference type="InterPro" id="IPR036514">
    <property type="entry name" value="SGNH_hydro_sf"/>
</dbReference>
<dbReference type="CDD" id="cd01832">
    <property type="entry name" value="SGNH_hydrolase_like_1"/>
    <property type="match status" value="1"/>
</dbReference>